<dbReference type="OrthoDB" id="5365620at2"/>
<dbReference type="Proteomes" id="UP000308901">
    <property type="component" value="Unassembled WGS sequence"/>
</dbReference>
<sequence length="211" mass="24676">MNPKADDLVKESMKLENDFSSSSHVIDTLVKEGEPVVQEYKIPDRYNKDTLRILMVNTEKYFVYWEVSDQTLAKNNIDLGKDKLYFKVFNTDNQELYSFESSFALGKYYVKRPFENMNVYVKVGLTKEDDFIELITSNTVHTFSSQVNLPSSEDEVWIRKKMGWTEVIRSTIEHSEQGVSSAKYIEEMEKIKHFIEEVEEKQKFSSSSVVK</sequence>
<dbReference type="EMBL" id="VANU01000003">
    <property type="protein sequence ID" value="TLP38465.1"/>
    <property type="molecule type" value="Genomic_DNA"/>
</dbReference>
<dbReference type="Pfam" id="PF16258">
    <property type="entry name" value="DUF4912"/>
    <property type="match status" value="1"/>
</dbReference>
<comment type="caution">
    <text evidence="1">The sequence shown here is derived from an EMBL/GenBank/DDBJ whole genome shotgun (WGS) entry which is preliminary data.</text>
</comment>
<keyword evidence="2" id="KW-1185">Reference proteome</keyword>
<gene>
    <name evidence="1" type="ORF">FDK22_08320</name>
</gene>
<organism evidence="1 2">
    <name type="scientific">Arcobacter arenosus</name>
    <dbReference type="NCBI Taxonomy" id="2576037"/>
    <lineage>
        <taxon>Bacteria</taxon>
        <taxon>Pseudomonadati</taxon>
        <taxon>Campylobacterota</taxon>
        <taxon>Epsilonproteobacteria</taxon>
        <taxon>Campylobacterales</taxon>
        <taxon>Arcobacteraceae</taxon>
        <taxon>Arcobacter</taxon>
    </lineage>
</organism>
<evidence type="ECO:0000313" key="1">
    <source>
        <dbReference type="EMBL" id="TLP38465.1"/>
    </source>
</evidence>
<dbReference type="RefSeq" id="WP_138152460.1">
    <property type="nucleotide sequence ID" value="NZ_VANU01000003.1"/>
</dbReference>
<protein>
    <submittedName>
        <fullName evidence="1">DUF4912 domain-containing protein</fullName>
    </submittedName>
</protein>
<dbReference type="AlphaFoldDB" id="A0A5R8Y1X1"/>
<dbReference type="InterPro" id="IPR032585">
    <property type="entry name" value="DUF4912"/>
</dbReference>
<name>A0A5R8Y1X1_9BACT</name>
<reference evidence="1 2" key="1">
    <citation type="submission" date="2019-05" db="EMBL/GenBank/DDBJ databases">
        <title>Arcobacter sp. nov., isolated from sea sediment.</title>
        <authorList>
            <person name="Kim W."/>
        </authorList>
    </citation>
    <scope>NUCLEOTIDE SEQUENCE [LARGE SCALE GENOMIC DNA]</scope>
    <source>
        <strain evidence="1 2">CAU 1517</strain>
    </source>
</reference>
<proteinExistence type="predicted"/>
<evidence type="ECO:0000313" key="2">
    <source>
        <dbReference type="Proteomes" id="UP000308901"/>
    </source>
</evidence>
<accession>A0A5R8Y1X1</accession>